<comment type="similarity">
    <text evidence="5">Belongs to the class I-like SAM-binding methyltransferase superfamily. C5-methyltransferase family.</text>
</comment>
<evidence type="ECO:0000313" key="7">
    <source>
        <dbReference type="Proteomes" id="UP000606600"/>
    </source>
</evidence>
<accession>A0ABR7WSM8</accession>
<dbReference type="Pfam" id="PF00145">
    <property type="entry name" value="DNA_methylase"/>
    <property type="match status" value="1"/>
</dbReference>
<evidence type="ECO:0000256" key="3">
    <source>
        <dbReference type="ARBA" id="ARBA00022747"/>
    </source>
</evidence>
<evidence type="ECO:0000256" key="5">
    <source>
        <dbReference type="PROSITE-ProRule" id="PRU01016"/>
    </source>
</evidence>
<evidence type="ECO:0000256" key="4">
    <source>
        <dbReference type="ARBA" id="ARBA00047422"/>
    </source>
</evidence>
<keyword evidence="3" id="KW-0680">Restriction system</keyword>
<reference evidence="6 7" key="1">
    <citation type="submission" date="2020-09" db="EMBL/GenBank/DDBJ databases">
        <title>Novel species of Mucilaginibacter isolated from a glacier on the Tibetan Plateau.</title>
        <authorList>
            <person name="Liu Q."/>
            <person name="Xin Y.-H."/>
        </authorList>
    </citation>
    <scope>NUCLEOTIDE SEQUENCE [LARGE SCALE GENOMIC DNA]</scope>
    <source>
        <strain evidence="6 7">ZT4R22</strain>
    </source>
</reference>
<name>A0ABR7WSM8_9SPHI</name>
<dbReference type="InterPro" id="IPR001525">
    <property type="entry name" value="C5_MeTfrase"/>
</dbReference>
<evidence type="ECO:0000256" key="2">
    <source>
        <dbReference type="ARBA" id="ARBA00022679"/>
    </source>
</evidence>
<dbReference type="GO" id="GO:0008168">
    <property type="term" value="F:methyltransferase activity"/>
    <property type="evidence" value="ECO:0007669"/>
    <property type="project" value="UniProtKB-KW"/>
</dbReference>
<dbReference type="SUPFAM" id="SSF53335">
    <property type="entry name" value="S-adenosyl-L-methionine-dependent methyltransferases"/>
    <property type="match status" value="1"/>
</dbReference>
<dbReference type="RefSeq" id="WP_191189064.1">
    <property type="nucleotide sequence ID" value="NZ_JACWMY010000005.1"/>
</dbReference>
<dbReference type="Proteomes" id="UP000606600">
    <property type="component" value="Unassembled WGS sequence"/>
</dbReference>
<gene>
    <name evidence="6" type="ORF">IDJ77_11320</name>
</gene>
<organism evidence="6 7">
    <name type="scientific">Mucilaginibacter pankratovii</name>
    <dbReference type="NCBI Taxonomy" id="2772110"/>
    <lineage>
        <taxon>Bacteria</taxon>
        <taxon>Pseudomonadati</taxon>
        <taxon>Bacteroidota</taxon>
        <taxon>Sphingobacteriia</taxon>
        <taxon>Sphingobacteriales</taxon>
        <taxon>Sphingobacteriaceae</taxon>
        <taxon>Mucilaginibacter</taxon>
    </lineage>
</organism>
<comment type="caution">
    <text evidence="6">The sequence shown here is derived from an EMBL/GenBank/DDBJ whole genome shotgun (WGS) entry which is preliminary data.</text>
</comment>
<proteinExistence type="inferred from homology"/>
<evidence type="ECO:0000256" key="1">
    <source>
        <dbReference type="ARBA" id="ARBA00022603"/>
    </source>
</evidence>
<dbReference type="InterPro" id="IPR029063">
    <property type="entry name" value="SAM-dependent_MTases_sf"/>
</dbReference>
<evidence type="ECO:0000313" key="6">
    <source>
        <dbReference type="EMBL" id="MBD1364399.1"/>
    </source>
</evidence>
<dbReference type="EMBL" id="JACWMY010000005">
    <property type="protein sequence ID" value="MBD1364399.1"/>
    <property type="molecule type" value="Genomic_DNA"/>
</dbReference>
<protein>
    <submittedName>
        <fullName evidence="6">DNA cytosine methyltransferase</fullName>
    </submittedName>
</protein>
<feature type="active site" evidence="5">
    <location>
        <position position="74"/>
    </location>
</feature>
<sequence>MKLRHGSTFTGYGGFDLAARWLGWKNVFQVEKEKYCKRLLKRNFTGPQLFDDIKKFDAKPFYGTIDIISGGDPCQPSSLQGEGRGKQDPRYLWPEYLRIVKEVYPAWIINENVPGSIFNGILDSKISDLENEGYTCWPPLLIPGAAVGTIHQRERVLLVAYAPGWRFEQLFATRIADQQGKGKLSGKSFTPPAVGIKAGHTSIRAILREANGAAERLAPSVRNGGIRAGGNGVVPQLVYGVMKEIDRITEAYINDHQL</sequence>
<dbReference type="PROSITE" id="PS51679">
    <property type="entry name" value="SAM_MT_C5"/>
    <property type="match status" value="1"/>
</dbReference>
<keyword evidence="1 5" id="KW-0489">Methyltransferase</keyword>
<keyword evidence="2 5" id="KW-0808">Transferase</keyword>
<dbReference type="Gene3D" id="3.40.50.150">
    <property type="entry name" value="Vaccinia Virus protein VP39"/>
    <property type="match status" value="1"/>
</dbReference>
<keyword evidence="7" id="KW-1185">Reference proteome</keyword>
<comment type="catalytic activity">
    <reaction evidence="4">
        <text>a 2'-deoxycytidine in DNA + S-adenosyl-L-methionine = a 5-methyl-2'-deoxycytidine in DNA + S-adenosyl-L-homocysteine + H(+)</text>
        <dbReference type="Rhea" id="RHEA:13681"/>
        <dbReference type="Rhea" id="RHEA-COMP:11369"/>
        <dbReference type="Rhea" id="RHEA-COMP:11370"/>
        <dbReference type="ChEBI" id="CHEBI:15378"/>
        <dbReference type="ChEBI" id="CHEBI:57856"/>
        <dbReference type="ChEBI" id="CHEBI:59789"/>
        <dbReference type="ChEBI" id="CHEBI:85452"/>
        <dbReference type="ChEBI" id="CHEBI:85454"/>
        <dbReference type="EC" id="2.1.1.37"/>
    </reaction>
</comment>
<keyword evidence="5" id="KW-0949">S-adenosyl-L-methionine</keyword>
<dbReference type="GO" id="GO:0032259">
    <property type="term" value="P:methylation"/>
    <property type="evidence" value="ECO:0007669"/>
    <property type="project" value="UniProtKB-KW"/>
</dbReference>